<name>Q8NNI4_CORGL</name>
<dbReference type="OrthoDB" id="9814308at2"/>
<feature type="domain" description="Nudix hydrolase" evidence="3">
    <location>
        <begin position="41"/>
        <end position="181"/>
    </location>
</feature>
<dbReference type="GO" id="GO:0016787">
    <property type="term" value="F:hydrolase activity"/>
    <property type="evidence" value="ECO:0007669"/>
    <property type="project" value="UniProtKB-KW"/>
</dbReference>
<organism evidence="4 5">
    <name type="scientific">Corynebacterium glutamicum (strain ATCC 13032 / DSM 20300 / JCM 1318 / BCRC 11384 / CCUG 27702 / LMG 3730 / NBRC 12168 / NCIMB 10025 / NRRL B-2784 / 534)</name>
    <dbReference type="NCBI Taxonomy" id="196627"/>
    <lineage>
        <taxon>Bacteria</taxon>
        <taxon>Bacillati</taxon>
        <taxon>Actinomycetota</taxon>
        <taxon>Actinomycetes</taxon>
        <taxon>Mycobacteriales</taxon>
        <taxon>Corynebacteriaceae</taxon>
        <taxon>Corynebacterium</taxon>
    </lineage>
</organism>
<evidence type="ECO:0000259" key="3">
    <source>
        <dbReference type="PROSITE" id="PS51462"/>
    </source>
</evidence>
<dbReference type="KEGG" id="cgl:Cgl2217"/>
<proteinExistence type="inferred from homology"/>
<dbReference type="CDD" id="cd18879">
    <property type="entry name" value="NUDIX_Hydrolase"/>
    <property type="match status" value="1"/>
</dbReference>
<dbReference type="InterPro" id="IPR020084">
    <property type="entry name" value="NUDIX_hydrolase_CS"/>
</dbReference>
<dbReference type="InterPro" id="IPR015797">
    <property type="entry name" value="NUDIX_hydrolase-like_dom_sf"/>
</dbReference>
<dbReference type="PROSITE" id="PS00893">
    <property type="entry name" value="NUDIX_BOX"/>
    <property type="match status" value="1"/>
</dbReference>
<sequence>MVVSQGWRNLGVKDYQLERFCCMAVPEFIVSLREKVGQDPLWLPAVTAVVIRDVPPGSPFHVVPDVLLVKRADTGEWTPPTGICDPDEQPHVTAVREVKEETGLDVSVEALLGVGAVGPVTYQNGDVASYMDTTMRCVVSGDSDEPHVGDDENVDVAWFPISKMPVTNQRFRMVIADAVAQLKHPQGYKPRMGYEKRNAR</sequence>
<dbReference type="Proteomes" id="UP000000582">
    <property type="component" value="Chromosome"/>
</dbReference>
<dbReference type="STRING" id="196627.cg2432"/>
<dbReference type="PANTHER" id="PTHR43736">
    <property type="entry name" value="ADP-RIBOSE PYROPHOSPHATASE"/>
    <property type="match status" value="1"/>
</dbReference>
<dbReference type="HOGENOM" id="CLU_037162_7_3_11"/>
<dbReference type="BioCyc" id="CORYNE:G18NG-11809-MONOMER"/>
<gene>
    <name evidence="4" type="ordered locus">Cgl2217</name>
</gene>
<dbReference type="Pfam" id="PF00293">
    <property type="entry name" value="NUDIX"/>
    <property type="match status" value="1"/>
</dbReference>
<keyword evidence="5" id="KW-1185">Reference proteome</keyword>
<dbReference type="AlphaFoldDB" id="Q8NNI4"/>
<evidence type="ECO:0000313" key="5">
    <source>
        <dbReference type="Proteomes" id="UP000000582"/>
    </source>
</evidence>
<dbReference type="eggNOG" id="COG0494">
    <property type="taxonomic scope" value="Bacteria"/>
</dbReference>
<reference evidence="5" key="1">
    <citation type="journal article" date="2003" name="Appl. Microbiol. Biotechnol.">
        <title>The Corynebacterium glutamicum genome: features and impacts on biotechnological processes.</title>
        <authorList>
            <person name="Ikeda M."/>
            <person name="Nakagawa S."/>
        </authorList>
    </citation>
    <scope>NUCLEOTIDE SEQUENCE [LARGE SCALE GENOMIC DNA]</scope>
    <source>
        <strain evidence="5">ATCC 13032 / DSM 20300 / BCRC 11384 / JCM 1318 / LMG 3730 / NCIMB 10025</strain>
    </source>
</reference>
<dbReference type="InterPro" id="IPR000086">
    <property type="entry name" value="NUDIX_hydrolase_dom"/>
</dbReference>
<evidence type="ECO:0000313" key="4">
    <source>
        <dbReference type="EMBL" id="BAB99610.1"/>
    </source>
</evidence>
<accession>Q8NNI4</accession>
<dbReference type="EMBL" id="BA000036">
    <property type="protein sequence ID" value="BAB99610.1"/>
    <property type="molecule type" value="Genomic_DNA"/>
</dbReference>
<evidence type="ECO:0000256" key="1">
    <source>
        <dbReference type="ARBA" id="ARBA00005582"/>
    </source>
</evidence>
<dbReference type="PROSITE" id="PS51462">
    <property type="entry name" value="NUDIX"/>
    <property type="match status" value="1"/>
</dbReference>
<evidence type="ECO:0000256" key="2">
    <source>
        <dbReference type="ARBA" id="ARBA00022801"/>
    </source>
</evidence>
<comment type="similarity">
    <text evidence="1">Belongs to the Nudix hydrolase family.</text>
</comment>
<dbReference type="SUPFAM" id="SSF55811">
    <property type="entry name" value="Nudix"/>
    <property type="match status" value="1"/>
</dbReference>
<dbReference type="PATRIC" id="fig|196627.13.peg.2153"/>
<dbReference type="Gene3D" id="3.90.79.10">
    <property type="entry name" value="Nucleoside Triphosphate Pyrophosphohydrolase"/>
    <property type="match status" value="1"/>
</dbReference>
<protein>
    <submittedName>
        <fullName evidence="4">NTP pyrophosphohydrolases including oxidative damage repair enzymes</fullName>
    </submittedName>
</protein>
<keyword evidence="2" id="KW-0378">Hydrolase</keyword>
<dbReference type="PANTHER" id="PTHR43736:SF1">
    <property type="entry name" value="DIHYDRONEOPTERIN TRIPHOSPHATE DIPHOSPHATASE"/>
    <property type="match status" value="1"/>
</dbReference>